<evidence type="ECO:0000313" key="1">
    <source>
        <dbReference type="EMBL" id="BDP41958.1"/>
    </source>
</evidence>
<dbReference type="Proteomes" id="UP001064971">
    <property type="component" value="Chromosome"/>
</dbReference>
<organism evidence="1 2">
    <name type="scientific">Deinococcus aetherius</name>
    <dbReference type="NCBI Taxonomy" id="200252"/>
    <lineage>
        <taxon>Bacteria</taxon>
        <taxon>Thermotogati</taxon>
        <taxon>Deinococcota</taxon>
        <taxon>Deinococci</taxon>
        <taxon>Deinococcales</taxon>
        <taxon>Deinococcaceae</taxon>
        <taxon>Deinococcus</taxon>
    </lineage>
</organism>
<dbReference type="EMBL" id="AP026560">
    <property type="protein sequence ID" value="BDP41958.1"/>
    <property type="molecule type" value="Genomic_DNA"/>
</dbReference>
<keyword evidence="2" id="KW-1185">Reference proteome</keyword>
<gene>
    <name evidence="1" type="ORF">DAETH_19270</name>
</gene>
<proteinExistence type="predicted"/>
<reference evidence="1" key="1">
    <citation type="submission" date="2022-07" db="EMBL/GenBank/DDBJ databases">
        <title>Complete Genome Sequence of the Radioresistant Bacterium Deinococcus aetherius ST0316, Isolated from the Air Dust collected in Lower Stratosphere above Japan.</title>
        <authorList>
            <person name="Satoh K."/>
            <person name="Hagiwara K."/>
            <person name="Katsumata K."/>
            <person name="Kubo A."/>
            <person name="Yokobori S."/>
            <person name="Yamagishi A."/>
            <person name="Oono Y."/>
            <person name="Narumi I."/>
        </authorList>
    </citation>
    <scope>NUCLEOTIDE SEQUENCE</scope>
    <source>
        <strain evidence="1">ST0316</strain>
    </source>
</reference>
<protein>
    <submittedName>
        <fullName evidence="1">Uncharacterized protein</fullName>
    </submittedName>
</protein>
<accession>A0ABM8ADU9</accession>
<sequence length="81" mass="8672">MTDAAPTREHITLPRSPDPATLAALLATPGGARLSARTGVDTAGRSRVVLTVEHVDLEVVAETRQRLLQACRERGVRAFVV</sequence>
<name>A0ABM8ADU9_9DEIO</name>
<evidence type="ECO:0000313" key="2">
    <source>
        <dbReference type="Proteomes" id="UP001064971"/>
    </source>
</evidence>
<dbReference type="RefSeq" id="WP_264774676.1">
    <property type="nucleotide sequence ID" value="NZ_AP026560.1"/>
</dbReference>